<sequence length="63" mass="6624">MDSMSCLRVRHPATLAFLLVPLALPAYAQQVPDGATSDPTATAPASTAEQVSTLDQVQVSARR</sequence>
<name>A0A836P2P5_XANVA</name>
<dbReference type="EMBL" id="AKBN01000802">
    <property type="protein sequence ID" value="KFA01730.1"/>
    <property type="molecule type" value="Genomic_DNA"/>
</dbReference>
<evidence type="ECO:0008006" key="4">
    <source>
        <dbReference type="Google" id="ProtNLM"/>
    </source>
</evidence>
<evidence type="ECO:0000313" key="3">
    <source>
        <dbReference type="EMBL" id="KFA01730.1"/>
    </source>
</evidence>
<evidence type="ECO:0000256" key="2">
    <source>
        <dbReference type="SAM" id="SignalP"/>
    </source>
</evidence>
<feature type="compositionally biased region" description="Polar residues" evidence="1">
    <location>
        <begin position="49"/>
        <end position="63"/>
    </location>
</feature>
<feature type="region of interest" description="Disordered" evidence="1">
    <location>
        <begin position="31"/>
        <end position="63"/>
    </location>
</feature>
<feature type="signal peptide" evidence="2">
    <location>
        <begin position="1"/>
        <end position="28"/>
    </location>
</feature>
<accession>A0A836P2P5</accession>
<dbReference type="AlphaFoldDB" id="A0A836P2P5"/>
<evidence type="ECO:0000256" key="1">
    <source>
        <dbReference type="SAM" id="MobiDB-lite"/>
    </source>
</evidence>
<feature type="compositionally biased region" description="Low complexity" evidence="1">
    <location>
        <begin position="35"/>
        <end position="48"/>
    </location>
</feature>
<keyword evidence="2" id="KW-0732">Signal</keyword>
<organism evidence="3">
    <name type="scientific">Xanthomonas vasicola pv. vasculorum NCPPB 890</name>
    <dbReference type="NCBI Taxonomy" id="1184265"/>
    <lineage>
        <taxon>Bacteria</taxon>
        <taxon>Pseudomonadati</taxon>
        <taxon>Pseudomonadota</taxon>
        <taxon>Gammaproteobacteria</taxon>
        <taxon>Lysobacterales</taxon>
        <taxon>Lysobacteraceae</taxon>
        <taxon>Xanthomonas</taxon>
    </lineage>
</organism>
<feature type="chain" id="PRO_5032647501" description="TonB-dependent receptor" evidence="2">
    <location>
        <begin position="29"/>
        <end position="63"/>
    </location>
</feature>
<gene>
    <name evidence="3" type="ORF">A11K_0113960</name>
</gene>
<comment type="caution">
    <text evidence="3">The sequence shown here is derived from an EMBL/GenBank/DDBJ whole genome shotgun (WGS) entry which is preliminary data.</text>
</comment>
<protein>
    <recommendedName>
        <fullName evidence="4">TonB-dependent receptor</fullName>
    </recommendedName>
</protein>
<reference evidence="3" key="1">
    <citation type="submission" date="2012-05" db="EMBL/GenBank/DDBJ databases">
        <authorList>
            <person name="Studholme D.J."/>
            <person name="Wasukira A."/>
            <person name="Grant M."/>
        </authorList>
    </citation>
    <scope>NUCLEOTIDE SEQUENCE [LARGE SCALE GENOMIC DNA]</scope>
    <source>
        <strain evidence="3">NCPPB 890</strain>
    </source>
</reference>
<proteinExistence type="predicted"/>